<keyword evidence="1" id="KW-1133">Transmembrane helix</keyword>
<evidence type="ECO:0000313" key="2">
    <source>
        <dbReference type="EMBL" id="TYK55972.1"/>
    </source>
</evidence>
<reference evidence="2 3" key="1">
    <citation type="submission" date="2019-08" db="EMBL/GenBank/DDBJ databases">
        <title>Subclass B2 metallo-beta lactamase from Pseudomonas synxantha.</title>
        <authorList>
            <person name="Poirel L."/>
            <person name="Palmieri M."/>
            <person name="Masseron A."/>
            <person name="Perreten V."/>
            <person name="Nordman P."/>
        </authorList>
    </citation>
    <scope>NUCLEOTIDE SEQUENCE [LARGE SCALE GENOMIC DNA]</scope>
    <source>
        <strain evidence="2 3">MCP106</strain>
    </source>
</reference>
<feature type="transmembrane region" description="Helical" evidence="1">
    <location>
        <begin position="39"/>
        <end position="59"/>
    </location>
</feature>
<dbReference type="Proteomes" id="UP000324029">
    <property type="component" value="Unassembled WGS sequence"/>
</dbReference>
<reference evidence="2 3" key="2">
    <citation type="submission" date="2019-08" db="EMBL/GenBank/DDBJ databases">
        <authorList>
            <person name="Brilhante M."/>
            <person name="Perreten V."/>
        </authorList>
    </citation>
    <scope>NUCLEOTIDE SEQUENCE [LARGE SCALE GENOMIC DNA]</scope>
    <source>
        <strain evidence="2 3">MCP106</strain>
    </source>
</reference>
<accession>A0A5D3G6I2</accession>
<keyword evidence="1" id="KW-0812">Transmembrane</keyword>
<gene>
    <name evidence="2" type="ORF">FXO26_19655</name>
</gene>
<dbReference type="RefSeq" id="WP_148853846.1">
    <property type="nucleotide sequence ID" value="NZ_VSRO01000010.1"/>
</dbReference>
<feature type="transmembrane region" description="Helical" evidence="1">
    <location>
        <begin position="12"/>
        <end position="33"/>
    </location>
</feature>
<sequence length="105" mass="11391">MSGFGTIKNPLTIIAIFAGIVEVSSTTVLPFIGDSVQAVYIWFLMLFPSLLVLTFFITLNWNSKVLYAPSDFQTDDGYHKANKMSVSVGNTINSAGGGVKGFFDE</sequence>
<evidence type="ECO:0000313" key="3">
    <source>
        <dbReference type="Proteomes" id="UP000324029"/>
    </source>
</evidence>
<dbReference type="AlphaFoldDB" id="A0A5D3G6I2"/>
<keyword evidence="1" id="KW-0472">Membrane</keyword>
<protein>
    <submittedName>
        <fullName evidence="2">Uncharacterized protein</fullName>
    </submittedName>
</protein>
<organism evidence="2 3">
    <name type="scientific">Pseudomonas synxantha</name>
    <dbReference type="NCBI Taxonomy" id="47883"/>
    <lineage>
        <taxon>Bacteria</taxon>
        <taxon>Pseudomonadati</taxon>
        <taxon>Pseudomonadota</taxon>
        <taxon>Gammaproteobacteria</taxon>
        <taxon>Pseudomonadales</taxon>
        <taxon>Pseudomonadaceae</taxon>
        <taxon>Pseudomonas</taxon>
    </lineage>
</organism>
<dbReference type="EMBL" id="VSRO01000010">
    <property type="protein sequence ID" value="TYK55972.1"/>
    <property type="molecule type" value="Genomic_DNA"/>
</dbReference>
<evidence type="ECO:0000256" key="1">
    <source>
        <dbReference type="SAM" id="Phobius"/>
    </source>
</evidence>
<comment type="caution">
    <text evidence="2">The sequence shown here is derived from an EMBL/GenBank/DDBJ whole genome shotgun (WGS) entry which is preliminary data.</text>
</comment>
<name>A0A5D3G6I2_9PSED</name>
<proteinExistence type="predicted"/>